<keyword evidence="2" id="KW-0472">Membrane</keyword>
<sequence>MKPRIARTWTEQLLFGGLSRRSTAGPSVPLRNFFTATRPATAPGPAHRSLQQSSLLYWRYQRSALARRVRFLRWKSDKAPSQNPNPTPHLGSPEPAPSLSQRLKKLSREYGWSAVGVYFALSVLDFPFCFLAVRLLGTDRIGHYEDVIKRTFWSVVRLAFPDAGARSAETPASEDIAEATAREGNVGAAEMAIRTGADASIWTQLGLAYLVHKSFIFVRVPLTAAVLPKVVKTLRKWGYDIGKRKPKPA</sequence>
<evidence type="ECO:0000313" key="4">
    <source>
        <dbReference type="EMBL" id="KAF2833405.1"/>
    </source>
</evidence>
<feature type="region of interest" description="Disordered" evidence="1">
    <location>
        <begin position="77"/>
        <end position="98"/>
    </location>
</feature>
<dbReference type="InterPro" id="IPR009688">
    <property type="entry name" value="FAM210A/B-like_dom"/>
</dbReference>
<dbReference type="GO" id="GO:0005739">
    <property type="term" value="C:mitochondrion"/>
    <property type="evidence" value="ECO:0007669"/>
    <property type="project" value="TreeGrafter"/>
</dbReference>
<dbReference type="Proteomes" id="UP000799424">
    <property type="component" value="Unassembled WGS sequence"/>
</dbReference>
<evidence type="ECO:0000313" key="5">
    <source>
        <dbReference type="Proteomes" id="UP000799424"/>
    </source>
</evidence>
<gene>
    <name evidence="4" type="ORF">CC86DRAFT_338689</name>
</gene>
<keyword evidence="5" id="KW-1185">Reference proteome</keyword>
<feature type="domain" description="DUF1279" evidence="3">
    <location>
        <begin position="101"/>
        <end position="228"/>
    </location>
</feature>
<protein>
    <recommendedName>
        <fullName evidence="3">DUF1279 domain-containing protein</fullName>
    </recommendedName>
</protein>
<dbReference type="Pfam" id="PF06916">
    <property type="entry name" value="FAM210A-B_dom"/>
    <property type="match status" value="1"/>
</dbReference>
<feature type="transmembrane region" description="Helical" evidence="2">
    <location>
        <begin position="110"/>
        <end position="133"/>
    </location>
</feature>
<keyword evidence="2" id="KW-0812">Transmembrane</keyword>
<organism evidence="4 5">
    <name type="scientific">Ophiobolus disseminans</name>
    <dbReference type="NCBI Taxonomy" id="1469910"/>
    <lineage>
        <taxon>Eukaryota</taxon>
        <taxon>Fungi</taxon>
        <taxon>Dikarya</taxon>
        <taxon>Ascomycota</taxon>
        <taxon>Pezizomycotina</taxon>
        <taxon>Dothideomycetes</taxon>
        <taxon>Pleosporomycetidae</taxon>
        <taxon>Pleosporales</taxon>
        <taxon>Pleosporineae</taxon>
        <taxon>Phaeosphaeriaceae</taxon>
        <taxon>Ophiobolus</taxon>
    </lineage>
</organism>
<reference evidence="4" key="1">
    <citation type="journal article" date="2020" name="Stud. Mycol.">
        <title>101 Dothideomycetes genomes: a test case for predicting lifestyles and emergence of pathogens.</title>
        <authorList>
            <person name="Haridas S."/>
            <person name="Albert R."/>
            <person name="Binder M."/>
            <person name="Bloem J."/>
            <person name="Labutti K."/>
            <person name="Salamov A."/>
            <person name="Andreopoulos B."/>
            <person name="Baker S."/>
            <person name="Barry K."/>
            <person name="Bills G."/>
            <person name="Bluhm B."/>
            <person name="Cannon C."/>
            <person name="Castanera R."/>
            <person name="Culley D."/>
            <person name="Daum C."/>
            <person name="Ezra D."/>
            <person name="Gonzalez J."/>
            <person name="Henrissat B."/>
            <person name="Kuo A."/>
            <person name="Liang C."/>
            <person name="Lipzen A."/>
            <person name="Lutzoni F."/>
            <person name="Magnuson J."/>
            <person name="Mondo S."/>
            <person name="Nolan M."/>
            <person name="Ohm R."/>
            <person name="Pangilinan J."/>
            <person name="Park H.-J."/>
            <person name="Ramirez L."/>
            <person name="Alfaro M."/>
            <person name="Sun H."/>
            <person name="Tritt A."/>
            <person name="Yoshinaga Y."/>
            <person name="Zwiers L.-H."/>
            <person name="Turgeon B."/>
            <person name="Goodwin S."/>
            <person name="Spatafora J."/>
            <person name="Crous P."/>
            <person name="Grigoriev I."/>
        </authorList>
    </citation>
    <scope>NUCLEOTIDE SEQUENCE</scope>
    <source>
        <strain evidence="4">CBS 113818</strain>
    </source>
</reference>
<dbReference type="PANTHER" id="PTHR21377:SF0">
    <property type="entry name" value="PROTEIN FAM210B, MITOCHONDRIAL"/>
    <property type="match status" value="1"/>
</dbReference>
<dbReference type="AlphaFoldDB" id="A0A6A7ALD5"/>
<dbReference type="InterPro" id="IPR045866">
    <property type="entry name" value="FAM210A/B-like"/>
</dbReference>
<name>A0A6A7ALD5_9PLEO</name>
<proteinExistence type="predicted"/>
<accession>A0A6A7ALD5</accession>
<keyword evidence="2" id="KW-1133">Transmembrane helix</keyword>
<dbReference type="EMBL" id="MU006216">
    <property type="protein sequence ID" value="KAF2833405.1"/>
    <property type="molecule type" value="Genomic_DNA"/>
</dbReference>
<evidence type="ECO:0000256" key="2">
    <source>
        <dbReference type="SAM" id="Phobius"/>
    </source>
</evidence>
<evidence type="ECO:0000259" key="3">
    <source>
        <dbReference type="Pfam" id="PF06916"/>
    </source>
</evidence>
<evidence type="ECO:0000256" key="1">
    <source>
        <dbReference type="SAM" id="MobiDB-lite"/>
    </source>
</evidence>
<dbReference type="PANTHER" id="PTHR21377">
    <property type="entry name" value="PROTEIN FAM210B, MITOCHONDRIAL"/>
    <property type="match status" value="1"/>
</dbReference>
<dbReference type="OrthoDB" id="426386at2759"/>